<evidence type="ECO:0000256" key="1">
    <source>
        <dbReference type="SAM" id="Phobius"/>
    </source>
</evidence>
<proteinExistence type="predicted"/>
<evidence type="ECO:0000313" key="2">
    <source>
        <dbReference type="EMBL" id="MCA9385134.1"/>
    </source>
</evidence>
<dbReference type="EMBL" id="JAGQLH010000004">
    <property type="protein sequence ID" value="MCA9385134.1"/>
    <property type="molecule type" value="Genomic_DNA"/>
</dbReference>
<gene>
    <name evidence="2" type="ORF">KC717_00635</name>
</gene>
<name>A0A955RJS3_9BACT</name>
<comment type="caution">
    <text evidence="2">The sequence shown here is derived from an EMBL/GenBank/DDBJ whole genome shotgun (WGS) entry which is preliminary data.</text>
</comment>
<evidence type="ECO:0000313" key="3">
    <source>
        <dbReference type="Proteomes" id="UP000754563"/>
    </source>
</evidence>
<dbReference type="Proteomes" id="UP000754563">
    <property type="component" value="Unassembled WGS sequence"/>
</dbReference>
<feature type="transmembrane region" description="Helical" evidence="1">
    <location>
        <begin position="12"/>
        <end position="30"/>
    </location>
</feature>
<reference evidence="2" key="1">
    <citation type="submission" date="2020-04" db="EMBL/GenBank/DDBJ databases">
        <authorList>
            <person name="Zhang T."/>
        </authorList>
    </citation>
    <scope>NUCLEOTIDE SEQUENCE</scope>
    <source>
        <strain evidence="2">HKST-UBA11</strain>
    </source>
</reference>
<keyword evidence="1" id="KW-0812">Transmembrane</keyword>
<feature type="transmembrane region" description="Helical" evidence="1">
    <location>
        <begin position="36"/>
        <end position="63"/>
    </location>
</feature>
<dbReference type="AlphaFoldDB" id="A0A955RJS3"/>
<keyword evidence="1" id="KW-1133">Transmembrane helix</keyword>
<accession>A0A955RJS3</accession>
<keyword evidence="1" id="KW-0472">Membrane</keyword>
<organism evidence="2 3">
    <name type="scientific">Candidatus Dojkabacteria bacterium</name>
    <dbReference type="NCBI Taxonomy" id="2099670"/>
    <lineage>
        <taxon>Bacteria</taxon>
        <taxon>Candidatus Dojkabacteria</taxon>
    </lineage>
</organism>
<protein>
    <submittedName>
        <fullName evidence="2">Uncharacterized protein</fullName>
    </submittedName>
</protein>
<feature type="non-terminal residue" evidence="2">
    <location>
        <position position="219"/>
    </location>
</feature>
<sequence length="219" mass="24901">MLHKFIIRISHSIPGILLITGLTSPIWLSLSFPRVFGNFVVIFAVYWLHRAIIFIVGVSVGYYRYHTSLQKNWLDECTSLVTDSLPDHETLPKTISTHSKILPKHLIVIPIGGTSLQSIKRTLIALKNQNYPASLVYISLSFEETFTKKDNHTYKQIIDEVERLFGKNNKNVMLFTHPNNLEHEVPGAASNRSWGNSQAVKVLEQKKEDLSNFITTSPD</sequence>
<reference evidence="2" key="2">
    <citation type="journal article" date="2021" name="Microbiome">
        <title>Successional dynamics and alternative stable states in a saline activated sludge microbial community over 9 years.</title>
        <authorList>
            <person name="Wang Y."/>
            <person name="Ye J."/>
            <person name="Ju F."/>
            <person name="Liu L."/>
            <person name="Boyd J.A."/>
            <person name="Deng Y."/>
            <person name="Parks D.H."/>
            <person name="Jiang X."/>
            <person name="Yin X."/>
            <person name="Woodcroft B.J."/>
            <person name="Tyson G.W."/>
            <person name="Hugenholtz P."/>
            <person name="Polz M.F."/>
            <person name="Zhang T."/>
        </authorList>
    </citation>
    <scope>NUCLEOTIDE SEQUENCE</scope>
    <source>
        <strain evidence="2">HKST-UBA11</strain>
    </source>
</reference>